<gene>
    <name evidence="2" type="ORF">BD410DRAFT_901154</name>
</gene>
<keyword evidence="3" id="KW-1185">Reference proteome</keyword>
<dbReference type="STRING" id="50990.A0A4Y7PTT8"/>
<organism evidence="2 3">
    <name type="scientific">Rickenella mellea</name>
    <dbReference type="NCBI Taxonomy" id="50990"/>
    <lineage>
        <taxon>Eukaryota</taxon>
        <taxon>Fungi</taxon>
        <taxon>Dikarya</taxon>
        <taxon>Basidiomycota</taxon>
        <taxon>Agaricomycotina</taxon>
        <taxon>Agaricomycetes</taxon>
        <taxon>Hymenochaetales</taxon>
        <taxon>Rickenellaceae</taxon>
        <taxon>Rickenella</taxon>
    </lineage>
</organism>
<reference evidence="2 3" key="1">
    <citation type="submission" date="2018-06" db="EMBL/GenBank/DDBJ databases">
        <title>A transcriptomic atlas of mushroom development highlights an independent origin of complex multicellularity.</title>
        <authorList>
            <consortium name="DOE Joint Genome Institute"/>
            <person name="Krizsan K."/>
            <person name="Almasi E."/>
            <person name="Merenyi Z."/>
            <person name="Sahu N."/>
            <person name="Viragh M."/>
            <person name="Koszo T."/>
            <person name="Mondo S."/>
            <person name="Kiss B."/>
            <person name="Balint B."/>
            <person name="Kues U."/>
            <person name="Barry K."/>
            <person name="Hegedus J.C."/>
            <person name="Henrissat B."/>
            <person name="Johnson J."/>
            <person name="Lipzen A."/>
            <person name="Ohm R."/>
            <person name="Nagy I."/>
            <person name="Pangilinan J."/>
            <person name="Yan J."/>
            <person name="Xiong Y."/>
            <person name="Grigoriev I.V."/>
            <person name="Hibbett D.S."/>
            <person name="Nagy L.G."/>
        </authorList>
    </citation>
    <scope>NUCLEOTIDE SEQUENCE [LARGE SCALE GENOMIC DNA]</scope>
    <source>
        <strain evidence="2 3">SZMC22713</strain>
    </source>
</reference>
<evidence type="ECO:0000313" key="2">
    <source>
        <dbReference type="EMBL" id="TDL17950.1"/>
    </source>
</evidence>
<protein>
    <submittedName>
        <fullName evidence="2">Uncharacterized protein</fullName>
    </submittedName>
</protein>
<dbReference type="AlphaFoldDB" id="A0A4Y7PTT8"/>
<evidence type="ECO:0000256" key="1">
    <source>
        <dbReference type="SAM" id="MobiDB-lite"/>
    </source>
</evidence>
<accession>A0A4Y7PTT8</accession>
<dbReference type="VEuPathDB" id="FungiDB:BD410DRAFT_901154"/>
<dbReference type="EMBL" id="ML170214">
    <property type="protein sequence ID" value="TDL17950.1"/>
    <property type="molecule type" value="Genomic_DNA"/>
</dbReference>
<dbReference type="Proteomes" id="UP000294933">
    <property type="component" value="Unassembled WGS sequence"/>
</dbReference>
<feature type="region of interest" description="Disordered" evidence="1">
    <location>
        <begin position="132"/>
        <end position="152"/>
    </location>
</feature>
<evidence type="ECO:0000313" key="3">
    <source>
        <dbReference type="Proteomes" id="UP000294933"/>
    </source>
</evidence>
<sequence>MRLLARSTIFNDLSNHFHTFLRLLSLAVSNNDTGDTPFLRGFASIDGYVGYLVAYYDRLGLKALSDFTVIEVYHCKAKTRKSFENEYISSKLRGPDGHTFFLVFERSVGDGEAPSDGGESAVKIQEHAQVQTHGGDLAQAREQPPPMHTGSASPATSFCSLCRASSGLSIIEILSLRGRTVSMVNLCHGRFQKAGDELGKTFTMKEDRPLYLYELALLAHAVHRRCGEDGLYRDQFAAILGKAIQEKCDAVESYSANSPDKYQVLEENDIGNELEPVKKIFREECQEFLGMIGEAENRTRQKEMEDWRQMEEERRQMEEAENSLREERRQLEEARAEMARLTRQLQHLGIEPQP</sequence>
<feature type="region of interest" description="Disordered" evidence="1">
    <location>
        <begin position="309"/>
        <end position="328"/>
    </location>
</feature>
<proteinExistence type="predicted"/>
<name>A0A4Y7PTT8_9AGAM</name>